<protein>
    <submittedName>
        <fullName evidence="1">Uncharacterized protein</fullName>
    </submittedName>
</protein>
<evidence type="ECO:0000313" key="2">
    <source>
        <dbReference type="Proteomes" id="UP000619265"/>
    </source>
</evidence>
<dbReference type="Proteomes" id="UP000619265">
    <property type="component" value="Unassembled WGS sequence"/>
</dbReference>
<name>A0A833USQ1_JUGRE</name>
<dbReference type="AlphaFoldDB" id="A0A833USQ1"/>
<dbReference type="EMBL" id="LIHL02000010">
    <property type="protein sequence ID" value="KAF5458205.1"/>
    <property type="molecule type" value="Genomic_DNA"/>
</dbReference>
<dbReference type="Gramene" id="Jr10_12660_p2">
    <property type="protein sequence ID" value="cds.Jr10_12660_p2"/>
    <property type="gene ID" value="Jr10_12660"/>
</dbReference>
<organism evidence="1 2">
    <name type="scientific">Juglans regia</name>
    <name type="common">English walnut</name>
    <dbReference type="NCBI Taxonomy" id="51240"/>
    <lineage>
        <taxon>Eukaryota</taxon>
        <taxon>Viridiplantae</taxon>
        <taxon>Streptophyta</taxon>
        <taxon>Embryophyta</taxon>
        <taxon>Tracheophyta</taxon>
        <taxon>Spermatophyta</taxon>
        <taxon>Magnoliopsida</taxon>
        <taxon>eudicotyledons</taxon>
        <taxon>Gunneridae</taxon>
        <taxon>Pentapetalae</taxon>
        <taxon>rosids</taxon>
        <taxon>fabids</taxon>
        <taxon>Fagales</taxon>
        <taxon>Juglandaceae</taxon>
        <taxon>Juglans</taxon>
    </lineage>
</organism>
<sequence>MKFEKTEKTYGKVRVTTRLQGAPKREATARGLLLLSQGETIPTQCLFKPETDRRWLFRFFFSRFLFILFVSDTSSASSKASGKYGFDFFRAKSGSWAEEEQIDGVYYE</sequence>
<evidence type="ECO:0000313" key="1">
    <source>
        <dbReference type="EMBL" id="KAF5458205.1"/>
    </source>
</evidence>
<reference evidence="1" key="1">
    <citation type="submission" date="2015-10" db="EMBL/GenBank/DDBJ databases">
        <authorList>
            <person name="Martinez-Garcia P.J."/>
            <person name="Crepeau M.W."/>
            <person name="Puiu D."/>
            <person name="Gonzalez-Ibeas D."/>
            <person name="Whalen J."/>
            <person name="Stevens K."/>
            <person name="Paul R."/>
            <person name="Butterfield T."/>
            <person name="Britton M."/>
            <person name="Reagan R."/>
            <person name="Chakraborty S."/>
            <person name="Walawage S.L."/>
            <person name="Vasquez-Gross H.A."/>
            <person name="Cardeno C."/>
            <person name="Famula R."/>
            <person name="Pratt K."/>
            <person name="Kuruganti S."/>
            <person name="Aradhya M.K."/>
            <person name="Leslie C.A."/>
            <person name="Dandekar A.M."/>
            <person name="Salzberg S.L."/>
            <person name="Wegrzyn J.L."/>
            <person name="Langley C.H."/>
            <person name="Neale D.B."/>
        </authorList>
    </citation>
    <scope>NUCLEOTIDE SEQUENCE</scope>
    <source>
        <tissue evidence="1">Leaves</tissue>
    </source>
</reference>
<gene>
    <name evidence="1" type="ORF">F2P56_022255</name>
</gene>
<proteinExistence type="predicted"/>
<accession>A0A833USQ1</accession>
<comment type="caution">
    <text evidence="1">The sequence shown here is derived from an EMBL/GenBank/DDBJ whole genome shotgun (WGS) entry which is preliminary data.</text>
</comment>
<reference evidence="1" key="2">
    <citation type="submission" date="2020-03" db="EMBL/GenBank/DDBJ databases">
        <title>Walnut 2.0.</title>
        <authorList>
            <person name="Marrano A."/>
            <person name="Britton M."/>
            <person name="Zimin A.V."/>
            <person name="Zaini P.A."/>
            <person name="Workman R."/>
            <person name="Puiu D."/>
            <person name="Bianco L."/>
            <person name="Allen B.J."/>
            <person name="Troggio M."/>
            <person name="Leslie C.A."/>
            <person name="Timp W."/>
            <person name="Dendekar A."/>
            <person name="Salzberg S.L."/>
            <person name="Neale D.B."/>
        </authorList>
    </citation>
    <scope>NUCLEOTIDE SEQUENCE</scope>
    <source>
        <tissue evidence="1">Leaves</tissue>
    </source>
</reference>